<feature type="region of interest" description="Disordered" evidence="1">
    <location>
        <begin position="1"/>
        <end position="22"/>
    </location>
</feature>
<accession>A0A316W7P7</accession>
<dbReference type="InParanoid" id="A0A316W7P7"/>
<dbReference type="RefSeq" id="XP_025371243.1">
    <property type="nucleotide sequence ID" value="XM_025513441.1"/>
</dbReference>
<reference evidence="2 3" key="1">
    <citation type="journal article" date="2018" name="Mol. Biol. Evol.">
        <title>Broad Genomic Sampling Reveals a Smut Pathogenic Ancestry of the Fungal Clade Ustilaginomycotina.</title>
        <authorList>
            <person name="Kijpornyongpan T."/>
            <person name="Mondo S.J."/>
            <person name="Barry K."/>
            <person name="Sandor L."/>
            <person name="Lee J."/>
            <person name="Lipzen A."/>
            <person name="Pangilinan J."/>
            <person name="LaButti K."/>
            <person name="Hainaut M."/>
            <person name="Henrissat B."/>
            <person name="Grigoriev I.V."/>
            <person name="Spatafora J.W."/>
            <person name="Aime M.C."/>
        </authorList>
    </citation>
    <scope>NUCLEOTIDE SEQUENCE [LARGE SCALE GENOMIC DNA]</scope>
    <source>
        <strain evidence="2 3">MCA 4658</strain>
    </source>
</reference>
<proteinExistence type="predicted"/>
<evidence type="ECO:0000256" key="1">
    <source>
        <dbReference type="SAM" id="MobiDB-lite"/>
    </source>
</evidence>
<dbReference type="EMBL" id="KZ819364">
    <property type="protein sequence ID" value="PWN44083.1"/>
    <property type="molecule type" value="Genomic_DNA"/>
</dbReference>
<feature type="region of interest" description="Disordered" evidence="1">
    <location>
        <begin position="56"/>
        <end position="91"/>
    </location>
</feature>
<feature type="region of interest" description="Disordered" evidence="1">
    <location>
        <begin position="106"/>
        <end position="132"/>
    </location>
</feature>
<keyword evidence="3" id="KW-1185">Reference proteome</keyword>
<name>A0A316W7P7_9BASI</name>
<organism evidence="2 3">
    <name type="scientific">Ceraceosorus guamensis</name>
    <dbReference type="NCBI Taxonomy" id="1522189"/>
    <lineage>
        <taxon>Eukaryota</taxon>
        <taxon>Fungi</taxon>
        <taxon>Dikarya</taxon>
        <taxon>Basidiomycota</taxon>
        <taxon>Ustilaginomycotina</taxon>
        <taxon>Exobasidiomycetes</taxon>
        <taxon>Ceraceosorales</taxon>
        <taxon>Ceraceosoraceae</taxon>
        <taxon>Ceraceosorus</taxon>
    </lineage>
</organism>
<feature type="compositionally biased region" description="Basic and acidic residues" evidence="1">
    <location>
        <begin position="113"/>
        <end position="132"/>
    </location>
</feature>
<evidence type="ECO:0000313" key="3">
    <source>
        <dbReference type="Proteomes" id="UP000245783"/>
    </source>
</evidence>
<dbReference type="Proteomes" id="UP000245783">
    <property type="component" value="Unassembled WGS sequence"/>
</dbReference>
<protein>
    <submittedName>
        <fullName evidence="2">Uncharacterized protein</fullName>
    </submittedName>
</protein>
<evidence type="ECO:0000313" key="2">
    <source>
        <dbReference type="EMBL" id="PWN44083.1"/>
    </source>
</evidence>
<sequence>MRRERASPKLSGASATRSDHRLRNFRYRAAAHDEQLADVAWSGTLWANKLGRSVQLRQREQPSQRLLPSVAQRKGSGNGVPRMTPQGRANASKRLRLPLFSNQANALKGPARRQSEADGAHQRYDTNEEPSRDDVAAFDSYIDRHASIGEGCEPQRLTLFEPCSSLSAVLYDTTIT</sequence>
<gene>
    <name evidence="2" type="ORF">IE81DRAFT_321746</name>
</gene>
<dbReference type="AlphaFoldDB" id="A0A316W7P7"/>
<dbReference type="GeneID" id="37035311"/>